<dbReference type="PROSITE" id="PS50932">
    <property type="entry name" value="HTH_LACI_2"/>
    <property type="match status" value="1"/>
</dbReference>
<dbReference type="Proteomes" id="UP000713904">
    <property type="component" value="Unassembled WGS sequence"/>
</dbReference>
<evidence type="ECO:0000313" key="5">
    <source>
        <dbReference type="EMBL" id="MBC2576104.1"/>
    </source>
</evidence>
<protein>
    <submittedName>
        <fullName evidence="5">LacI family DNA-binding transcriptional regulator</fullName>
    </submittedName>
</protein>
<comment type="caution">
    <text evidence="5">The sequence shown here is derived from an EMBL/GenBank/DDBJ whole genome shotgun (WGS) entry which is preliminary data.</text>
</comment>
<dbReference type="EMBL" id="JABGBW010000002">
    <property type="protein sequence ID" value="MBC2576104.1"/>
    <property type="molecule type" value="Genomic_DNA"/>
</dbReference>
<keyword evidence="6" id="KW-1185">Reference proteome</keyword>
<proteinExistence type="predicted"/>
<dbReference type="SMART" id="SM00354">
    <property type="entry name" value="HTH_LACI"/>
    <property type="match status" value="1"/>
</dbReference>
<dbReference type="SUPFAM" id="SSF47413">
    <property type="entry name" value="lambda repressor-like DNA-binding domains"/>
    <property type="match status" value="1"/>
</dbReference>
<sequence length="341" mass="38072">MVTKKPTTIKDVAKQAGVSISTVSRVINDSKPVTNEVKQRVLDVIKETGYVPNPLARSLVTRKSNLIGVIVPEVTDTFSAEVLNGIEEISKMYNYDILLANTYSERDLEIKSIDLLKTKQVEGMVVICWDIDQELVDIIEKSGIPAVYISKTNRDFDIYNVATKNEPAARDMTNFLIEKGHKKISLMRTNYQISNLSDSRLNGYKKALEENNIPYDESIVKACGTTYADGYMAAKELLSSNNILDAIFATSDEAAIGAINACFDMGYSVPDDISVAGFNDVEFAKMYRPKLTTVSQPLFDIGAVALRMIIKIIRGEEIDEKKVKLPYRIIDRESVSDRNNK</sequence>
<dbReference type="CDD" id="cd01392">
    <property type="entry name" value="HTH_LacI"/>
    <property type="match status" value="1"/>
</dbReference>
<dbReference type="PRINTS" id="PR00036">
    <property type="entry name" value="HTHLACI"/>
</dbReference>
<dbReference type="RefSeq" id="WP_185624106.1">
    <property type="nucleotide sequence ID" value="NZ_JABGBW010000002.1"/>
</dbReference>
<dbReference type="Pfam" id="PF00356">
    <property type="entry name" value="LacI"/>
    <property type="match status" value="1"/>
</dbReference>
<dbReference type="Gene3D" id="3.40.50.2300">
    <property type="match status" value="2"/>
</dbReference>
<evidence type="ECO:0000313" key="6">
    <source>
        <dbReference type="Proteomes" id="UP000713904"/>
    </source>
</evidence>
<gene>
    <name evidence="5" type="ORF">HLB29_05340</name>
</gene>
<keyword evidence="2 5" id="KW-0238">DNA-binding</keyword>
<keyword evidence="1" id="KW-0805">Transcription regulation</keyword>
<evidence type="ECO:0000259" key="4">
    <source>
        <dbReference type="PROSITE" id="PS50932"/>
    </source>
</evidence>
<dbReference type="PANTHER" id="PTHR30146:SF149">
    <property type="entry name" value="HTH-TYPE TRANSCRIPTIONAL REGULATOR EBGR"/>
    <property type="match status" value="1"/>
</dbReference>
<evidence type="ECO:0000256" key="1">
    <source>
        <dbReference type="ARBA" id="ARBA00023015"/>
    </source>
</evidence>
<dbReference type="InterPro" id="IPR010982">
    <property type="entry name" value="Lambda_DNA-bd_dom_sf"/>
</dbReference>
<feature type="domain" description="HTH lacI-type" evidence="4">
    <location>
        <begin position="7"/>
        <end position="61"/>
    </location>
</feature>
<dbReference type="PROSITE" id="PS00356">
    <property type="entry name" value="HTH_LACI_1"/>
    <property type="match status" value="1"/>
</dbReference>
<keyword evidence="3" id="KW-0804">Transcription</keyword>
<dbReference type="InterPro" id="IPR028082">
    <property type="entry name" value="Peripla_BP_I"/>
</dbReference>
<dbReference type="Pfam" id="PF13377">
    <property type="entry name" value="Peripla_BP_3"/>
    <property type="match status" value="1"/>
</dbReference>
<dbReference type="GO" id="GO:0003677">
    <property type="term" value="F:DNA binding"/>
    <property type="evidence" value="ECO:0007669"/>
    <property type="project" value="UniProtKB-KW"/>
</dbReference>
<dbReference type="SUPFAM" id="SSF53822">
    <property type="entry name" value="Periplasmic binding protein-like I"/>
    <property type="match status" value="1"/>
</dbReference>
<reference evidence="5 6" key="1">
    <citation type="submission" date="2020-05" db="EMBL/GenBank/DDBJ databases">
        <title>Draft genome of xy-202 and genomic insight in genome of the genus Peptostreptococcus.</title>
        <authorList>
            <person name="Zhang Z."/>
        </authorList>
    </citation>
    <scope>NUCLEOTIDE SEQUENCE [LARGE SCALE GENOMIC DNA]</scope>
    <source>
        <strain evidence="5 6">DSM 27025</strain>
    </source>
</reference>
<dbReference type="PANTHER" id="PTHR30146">
    <property type="entry name" value="LACI-RELATED TRANSCRIPTIONAL REPRESSOR"/>
    <property type="match status" value="1"/>
</dbReference>
<dbReference type="InterPro" id="IPR000843">
    <property type="entry name" value="HTH_LacI"/>
</dbReference>
<name>A0ABR6TL24_9FIRM</name>
<evidence type="ECO:0000256" key="3">
    <source>
        <dbReference type="ARBA" id="ARBA00023163"/>
    </source>
</evidence>
<evidence type="ECO:0000256" key="2">
    <source>
        <dbReference type="ARBA" id="ARBA00023125"/>
    </source>
</evidence>
<accession>A0ABR6TL24</accession>
<organism evidence="5 6">
    <name type="scientific">Peptostreptococcus canis</name>
    <dbReference type="NCBI Taxonomy" id="1159213"/>
    <lineage>
        <taxon>Bacteria</taxon>
        <taxon>Bacillati</taxon>
        <taxon>Bacillota</taxon>
        <taxon>Clostridia</taxon>
        <taxon>Peptostreptococcales</taxon>
        <taxon>Peptostreptococcaceae</taxon>
        <taxon>Peptostreptococcus</taxon>
    </lineage>
</organism>
<dbReference type="Gene3D" id="1.10.260.40">
    <property type="entry name" value="lambda repressor-like DNA-binding domains"/>
    <property type="match status" value="1"/>
</dbReference>
<dbReference type="InterPro" id="IPR046335">
    <property type="entry name" value="LacI/GalR-like_sensor"/>
</dbReference>